<comment type="caution">
    <text evidence="1">The sequence shown here is derived from an EMBL/GenBank/DDBJ whole genome shotgun (WGS) entry which is preliminary data.</text>
</comment>
<evidence type="ECO:0000313" key="2">
    <source>
        <dbReference type="Proteomes" id="UP000188268"/>
    </source>
</evidence>
<proteinExistence type="predicted"/>
<keyword evidence="2" id="KW-1185">Reference proteome</keyword>
<name>A0A1R3GFC3_COCAP</name>
<sequence>MPINSSTRNDRAHLDAMIDATSRELEALIAERNSKAKAREVEAPKE</sequence>
<gene>
    <name evidence="1" type="ORF">CCACVL1_26275</name>
</gene>
<accession>A0A1R3GFC3</accession>
<dbReference type="Proteomes" id="UP000188268">
    <property type="component" value="Unassembled WGS sequence"/>
</dbReference>
<dbReference type="EMBL" id="AWWV01014459">
    <property type="protein sequence ID" value="OMO56766.1"/>
    <property type="molecule type" value="Genomic_DNA"/>
</dbReference>
<dbReference type="AlphaFoldDB" id="A0A1R3GFC3"/>
<organism evidence="1 2">
    <name type="scientific">Corchorus capsularis</name>
    <name type="common">Jute</name>
    <dbReference type="NCBI Taxonomy" id="210143"/>
    <lineage>
        <taxon>Eukaryota</taxon>
        <taxon>Viridiplantae</taxon>
        <taxon>Streptophyta</taxon>
        <taxon>Embryophyta</taxon>
        <taxon>Tracheophyta</taxon>
        <taxon>Spermatophyta</taxon>
        <taxon>Magnoliopsida</taxon>
        <taxon>eudicotyledons</taxon>
        <taxon>Gunneridae</taxon>
        <taxon>Pentapetalae</taxon>
        <taxon>rosids</taxon>
        <taxon>malvids</taxon>
        <taxon>Malvales</taxon>
        <taxon>Malvaceae</taxon>
        <taxon>Grewioideae</taxon>
        <taxon>Apeibeae</taxon>
        <taxon>Corchorus</taxon>
    </lineage>
</organism>
<evidence type="ECO:0000313" key="1">
    <source>
        <dbReference type="EMBL" id="OMO56766.1"/>
    </source>
</evidence>
<dbReference type="Gramene" id="OMO56766">
    <property type="protein sequence ID" value="OMO56766"/>
    <property type="gene ID" value="CCACVL1_26275"/>
</dbReference>
<reference evidence="1 2" key="1">
    <citation type="submission" date="2013-09" db="EMBL/GenBank/DDBJ databases">
        <title>Corchorus capsularis genome sequencing.</title>
        <authorList>
            <person name="Alam M."/>
            <person name="Haque M.S."/>
            <person name="Islam M.S."/>
            <person name="Emdad E.M."/>
            <person name="Islam M.M."/>
            <person name="Ahmed B."/>
            <person name="Halim A."/>
            <person name="Hossen Q.M.M."/>
            <person name="Hossain M.Z."/>
            <person name="Ahmed R."/>
            <person name="Khan M.M."/>
            <person name="Islam R."/>
            <person name="Rashid M.M."/>
            <person name="Khan S.A."/>
            <person name="Rahman M.S."/>
            <person name="Alam M."/>
        </authorList>
    </citation>
    <scope>NUCLEOTIDE SEQUENCE [LARGE SCALE GENOMIC DNA]</scope>
    <source>
        <strain evidence="2">cv. CVL-1</strain>
        <tissue evidence="1">Whole seedling</tissue>
    </source>
</reference>
<protein>
    <submittedName>
        <fullName evidence="1">Uncharacterized protein</fullName>
    </submittedName>
</protein>